<feature type="compositionally biased region" description="Polar residues" evidence="1">
    <location>
        <begin position="375"/>
        <end position="398"/>
    </location>
</feature>
<feature type="region of interest" description="Disordered" evidence="1">
    <location>
        <begin position="24"/>
        <end position="58"/>
    </location>
</feature>
<dbReference type="EMBL" id="CAJOAX010014194">
    <property type="protein sequence ID" value="CAF4141041.1"/>
    <property type="molecule type" value="Genomic_DNA"/>
</dbReference>
<feature type="non-terminal residue" evidence="2">
    <location>
        <position position="411"/>
    </location>
</feature>
<feature type="non-terminal residue" evidence="2">
    <location>
        <position position="1"/>
    </location>
</feature>
<comment type="caution">
    <text evidence="2">The sequence shown here is derived from an EMBL/GenBank/DDBJ whole genome shotgun (WGS) entry which is preliminary data.</text>
</comment>
<protein>
    <submittedName>
        <fullName evidence="2">Uncharacterized protein</fullName>
    </submittedName>
</protein>
<reference evidence="2" key="1">
    <citation type="submission" date="2021-02" db="EMBL/GenBank/DDBJ databases">
        <authorList>
            <person name="Nowell W R."/>
        </authorList>
    </citation>
    <scope>NUCLEOTIDE SEQUENCE</scope>
</reference>
<feature type="region of interest" description="Disordered" evidence="1">
    <location>
        <begin position="375"/>
        <end position="401"/>
    </location>
</feature>
<dbReference type="Proteomes" id="UP000663823">
    <property type="component" value="Unassembled WGS sequence"/>
</dbReference>
<sequence length="411" mass="43987">VTLPHNNRVNGNVEQFEVTFYSPDEKKINDNPILSNRSPKEDRSKPAELNSTQIPSDRPVSRLEITILKTTDSQSPKGVVLDIKACTEAITETTTITPLSTISSVTEKPGETGVTSVTTGITGTQSKQLQETSSGAMLVSTIEGSTPAPTSLTTLTGSTIQPVSGTTPKECEEMQAIDENVSKKITTSSNTLPRSENIKFLPTSPEGVSFDENDRTPTITVNFDKPTNVRSVTLPHNNRVNGNVEQFEVTFYSPDEKKINDNPILSNRSPKEDRSKPAELNSTQIPSDRPVSRLEITIVKTTDSTSPKGVVLDIKACTEAITETTTVTPLSTISSVTEKPGETGVTSVTTGITGTQSKQLQETSSGVMLVSTIEGSTPAPTSLTILTGSTTQPVSGTTPKECEEMQAIDEN</sequence>
<proteinExistence type="predicted"/>
<accession>A0A819XVJ4</accession>
<gene>
    <name evidence="2" type="ORF">OTI717_LOCUS35740</name>
</gene>
<organism evidence="2 3">
    <name type="scientific">Rotaria sordida</name>
    <dbReference type="NCBI Taxonomy" id="392033"/>
    <lineage>
        <taxon>Eukaryota</taxon>
        <taxon>Metazoa</taxon>
        <taxon>Spiralia</taxon>
        <taxon>Gnathifera</taxon>
        <taxon>Rotifera</taxon>
        <taxon>Eurotatoria</taxon>
        <taxon>Bdelloidea</taxon>
        <taxon>Philodinida</taxon>
        <taxon>Philodinidae</taxon>
        <taxon>Rotaria</taxon>
    </lineage>
</organism>
<evidence type="ECO:0000313" key="2">
    <source>
        <dbReference type="EMBL" id="CAF4141041.1"/>
    </source>
</evidence>
<evidence type="ECO:0000313" key="3">
    <source>
        <dbReference type="Proteomes" id="UP000663823"/>
    </source>
</evidence>
<name>A0A819XVJ4_9BILA</name>
<dbReference type="AlphaFoldDB" id="A0A819XVJ4"/>
<evidence type="ECO:0000256" key="1">
    <source>
        <dbReference type="SAM" id="MobiDB-lite"/>
    </source>
</evidence>
<feature type="region of interest" description="Disordered" evidence="1">
    <location>
        <begin position="254"/>
        <end position="289"/>
    </location>
</feature>